<dbReference type="PANTHER" id="PTHR42855">
    <property type="entry name" value="ABC TRANSPORTER ATP-BINDING SUBUNIT"/>
    <property type="match status" value="1"/>
</dbReference>
<evidence type="ECO:0000256" key="1">
    <source>
        <dbReference type="ARBA" id="ARBA00022741"/>
    </source>
</evidence>
<keyword evidence="2" id="KW-0067">ATP-binding</keyword>
<dbReference type="FunFam" id="3.40.50.300:FF:000905">
    <property type="entry name" value="Heme ABC transporter ATP-binding protein"/>
    <property type="match status" value="1"/>
</dbReference>
<evidence type="ECO:0000256" key="3">
    <source>
        <dbReference type="SAM" id="Coils"/>
    </source>
</evidence>
<dbReference type="Pfam" id="PF00005">
    <property type="entry name" value="ABC_tran"/>
    <property type="match status" value="2"/>
</dbReference>
<dbReference type="FunFam" id="3.40.50.300:FF:000011">
    <property type="entry name" value="Putative ABC transporter ATP-binding component"/>
    <property type="match status" value="1"/>
</dbReference>
<sequence length="518" mass="58828">MSVLDVRNVTHGFGARAILENVSFRLLKGEHVALIGANGEGKSTFLNIITGKLMPDEGTVEWSKRVTVGYLDQHSALKAGTTIRQNLRLAFDDLFKMEQELLSLYENMATADDDEVNKMMEDAADIQTILDSSGFYIIDSKIEEVANGLGLGDIGLDKPVDELSGGQRTKVLLTKLLLQNPTILLLDEPTNYLDENHIQWLTNYLQNYENAFILISHDIPFINNVCNIIYHVENCALTRYVGNYEEFTRIYELNKAKEEREYEKQQKEIGKLEDFIARNKARVATRGMANSRMKQLEKMDILERPRDKPKPTFKFKETKAPSRFLIDAKDLVIGYDHPLTKPLNFQVERNKKIALVGVNGLGKSTLLKTMLGIIPPISGSVTFGENVAYGYFEQEDSRNNTKTALDEVWGEYPSLTNHEVRLELARCGLTTENITSMMKVLSGGENAKVRLCKILLKELNFLILDEPTNHLDPEAKDELEKALREFKGTILLVSHEPYFYESFVTDVWNIEDFTTKIV</sequence>
<dbReference type="CDD" id="cd03221">
    <property type="entry name" value="ABCF_EF-3"/>
    <property type="match status" value="2"/>
</dbReference>
<name>A0A562JL42_9FIRM</name>
<feature type="domain" description="ABC transporter" evidence="4">
    <location>
        <begin position="323"/>
        <end position="518"/>
    </location>
</feature>
<dbReference type="PROSITE" id="PS50893">
    <property type="entry name" value="ABC_TRANSPORTER_2"/>
    <property type="match status" value="2"/>
</dbReference>
<feature type="domain" description="ABC transporter" evidence="4">
    <location>
        <begin position="4"/>
        <end position="259"/>
    </location>
</feature>
<keyword evidence="6" id="KW-1185">Reference proteome</keyword>
<dbReference type="Pfam" id="PF12848">
    <property type="entry name" value="ABC_tran_Xtn"/>
    <property type="match status" value="1"/>
</dbReference>
<evidence type="ECO:0000313" key="5">
    <source>
        <dbReference type="EMBL" id="TWH83858.1"/>
    </source>
</evidence>
<dbReference type="InterPro" id="IPR032781">
    <property type="entry name" value="ABC_tran_Xtn"/>
</dbReference>
<protein>
    <submittedName>
        <fullName evidence="5">ATPase subunit of ABC transporter with duplicated ATPase domains</fullName>
    </submittedName>
</protein>
<accession>A0A562JL42</accession>
<dbReference type="PANTHER" id="PTHR42855:SF2">
    <property type="entry name" value="DRUG RESISTANCE ABC TRANSPORTER,ATP-BINDING PROTEIN"/>
    <property type="match status" value="1"/>
</dbReference>
<dbReference type="GO" id="GO:0005524">
    <property type="term" value="F:ATP binding"/>
    <property type="evidence" value="ECO:0007669"/>
    <property type="project" value="UniProtKB-KW"/>
</dbReference>
<evidence type="ECO:0000256" key="2">
    <source>
        <dbReference type="ARBA" id="ARBA00022840"/>
    </source>
</evidence>
<dbReference type="InterPro" id="IPR003439">
    <property type="entry name" value="ABC_transporter-like_ATP-bd"/>
</dbReference>
<dbReference type="SMART" id="SM00382">
    <property type="entry name" value="AAA"/>
    <property type="match status" value="2"/>
</dbReference>
<dbReference type="InterPro" id="IPR027417">
    <property type="entry name" value="P-loop_NTPase"/>
</dbReference>
<dbReference type="GO" id="GO:0016887">
    <property type="term" value="F:ATP hydrolysis activity"/>
    <property type="evidence" value="ECO:0007669"/>
    <property type="project" value="InterPro"/>
</dbReference>
<keyword evidence="3" id="KW-0175">Coiled coil</keyword>
<dbReference type="InterPro" id="IPR003593">
    <property type="entry name" value="AAA+_ATPase"/>
</dbReference>
<evidence type="ECO:0000259" key="4">
    <source>
        <dbReference type="PROSITE" id="PS50893"/>
    </source>
</evidence>
<dbReference type="AlphaFoldDB" id="A0A562JL42"/>
<organism evidence="5 6">
    <name type="scientific">Sedimentibacter saalensis</name>
    <dbReference type="NCBI Taxonomy" id="130788"/>
    <lineage>
        <taxon>Bacteria</taxon>
        <taxon>Bacillati</taxon>
        <taxon>Bacillota</taxon>
        <taxon>Tissierellia</taxon>
        <taxon>Sedimentibacter</taxon>
    </lineage>
</organism>
<comment type="caution">
    <text evidence="5">The sequence shown here is derived from an EMBL/GenBank/DDBJ whole genome shotgun (WGS) entry which is preliminary data.</text>
</comment>
<feature type="coiled-coil region" evidence="3">
    <location>
        <begin position="248"/>
        <end position="275"/>
    </location>
</feature>
<dbReference type="SUPFAM" id="SSF52540">
    <property type="entry name" value="P-loop containing nucleoside triphosphate hydrolases"/>
    <property type="match status" value="2"/>
</dbReference>
<gene>
    <name evidence="5" type="ORF">LY60_00475</name>
</gene>
<reference evidence="5 6" key="1">
    <citation type="submission" date="2019-07" db="EMBL/GenBank/DDBJ databases">
        <title>Genomic Encyclopedia of Type Strains, Phase I: the one thousand microbial genomes (KMG-I) project.</title>
        <authorList>
            <person name="Kyrpides N."/>
        </authorList>
    </citation>
    <scope>NUCLEOTIDE SEQUENCE [LARGE SCALE GENOMIC DNA]</scope>
    <source>
        <strain evidence="5 6">DSM 13558</strain>
    </source>
</reference>
<dbReference type="RefSeq" id="WP_145079412.1">
    <property type="nucleotide sequence ID" value="NZ_DAMBUX010000006.1"/>
</dbReference>
<dbReference type="Proteomes" id="UP000315343">
    <property type="component" value="Unassembled WGS sequence"/>
</dbReference>
<dbReference type="EMBL" id="VLKH01000001">
    <property type="protein sequence ID" value="TWH83858.1"/>
    <property type="molecule type" value="Genomic_DNA"/>
</dbReference>
<evidence type="ECO:0000313" key="6">
    <source>
        <dbReference type="Proteomes" id="UP000315343"/>
    </source>
</evidence>
<proteinExistence type="predicted"/>
<dbReference type="OrthoDB" id="9801441at2"/>
<dbReference type="Gene3D" id="3.40.50.300">
    <property type="entry name" value="P-loop containing nucleotide triphosphate hydrolases"/>
    <property type="match status" value="2"/>
</dbReference>
<keyword evidence="1" id="KW-0547">Nucleotide-binding</keyword>
<dbReference type="InterPro" id="IPR051309">
    <property type="entry name" value="ABCF_ATPase"/>
</dbReference>